<feature type="chain" id="PRO_5031266234" evidence="1">
    <location>
        <begin position="19"/>
        <end position="500"/>
    </location>
</feature>
<dbReference type="EMBL" id="JABBGF010000003">
    <property type="protein sequence ID" value="NML58653.1"/>
    <property type="molecule type" value="Genomic_DNA"/>
</dbReference>
<feature type="signal peptide" evidence="1">
    <location>
        <begin position="1"/>
        <end position="18"/>
    </location>
</feature>
<dbReference type="AlphaFoldDB" id="A0A7Y0A8G2"/>
<accession>A0A7Y0A8G2</accession>
<proteinExistence type="predicted"/>
<organism evidence="2 3">
    <name type="scientific">Chryseobacterium cheonjiense</name>
    <dbReference type="NCBI Taxonomy" id="2728845"/>
    <lineage>
        <taxon>Bacteria</taxon>
        <taxon>Pseudomonadati</taxon>
        <taxon>Bacteroidota</taxon>
        <taxon>Flavobacteriia</taxon>
        <taxon>Flavobacteriales</taxon>
        <taxon>Weeksellaceae</taxon>
        <taxon>Chryseobacterium group</taxon>
        <taxon>Chryseobacterium</taxon>
    </lineage>
</organism>
<gene>
    <name evidence="2" type="ORF">HHL20_14990</name>
</gene>
<sequence>MKNIITMAVCLFSLTFYAQVGINNNIPKSTLDVTAKTTDGSMPEGLIAPRLTGDQIQAGDAQYGVAQKGNIIYATSAPTSQSSKTAGIVGEGYYFFDGTVWQPLGGGATGDTTNDAWINDTANNMVKLVTKADGTGRTAGTEFVAKDSGQVGLGTTAPDASALLDITSANKGILIPRVGLMSATDQVTIPSPAVGLLVYNTGTGFLTYKGFVFWNGTEWRQIDDKTTINPAITGLNCNSASVSPAAFTSGIPYTGILTVYYSGGNGGSYPGGTTFTQNGLTFTLDQGTLNKGNGYITYSITGTPNFTSPSTITVPINFLGFSCNATVGINTTPFILGEIRSARITVDAATFIADGGSRNIMVGKAVNNTGTTSNRSAYEETTNDQKAKFIVINGLRMDFLKIGGIDTRPKLFNTTASAIQYNVTALSTGNKYIDGIDTFIAPGYYSNLIDGDDLFSTSIGQGEYVNAMVTFPNGEWYNCTWHASRDANNYYFYMTAQRLN</sequence>
<protein>
    <submittedName>
        <fullName evidence="2">Uncharacterized protein</fullName>
    </submittedName>
</protein>
<dbReference type="Proteomes" id="UP000552615">
    <property type="component" value="Unassembled WGS sequence"/>
</dbReference>
<evidence type="ECO:0000313" key="2">
    <source>
        <dbReference type="EMBL" id="NML58653.1"/>
    </source>
</evidence>
<name>A0A7Y0A8G2_9FLAO</name>
<keyword evidence="1" id="KW-0732">Signal</keyword>
<dbReference type="RefSeq" id="WP_169232012.1">
    <property type="nucleotide sequence ID" value="NZ_JABBGF010000003.1"/>
</dbReference>
<evidence type="ECO:0000256" key="1">
    <source>
        <dbReference type="SAM" id="SignalP"/>
    </source>
</evidence>
<evidence type="ECO:0000313" key="3">
    <source>
        <dbReference type="Proteomes" id="UP000552615"/>
    </source>
</evidence>
<reference evidence="2 3" key="1">
    <citation type="submission" date="2020-04" db="EMBL/GenBank/DDBJ databases">
        <title>Chryseobacterium sp. RJ-7-14 sp. nov., isolated from Jeju soil.</title>
        <authorList>
            <person name="Dahal R.H."/>
            <person name="Chaudhary D.K."/>
        </authorList>
    </citation>
    <scope>NUCLEOTIDE SEQUENCE [LARGE SCALE GENOMIC DNA]</scope>
    <source>
        <strain evidence="2 3">RJ-7-14</strain>
    </source>
</reference>
<keyword evidence="3" id="KW-1185">Reference proteome</keyword>
<comment type="caution">
    <text evidence="2">The sequence shown here is derived from an EMBL/GenBank/DDBJ whole genome shotgun (WGS) entry which is preliminary data.</text>
</comment>